<dbReference type="InParanoid" id="A0A0C3ELI6"/>
<sequence length="1025" mass="115797">MKARVRRYVSSDEPLKQWTKNCREEYLDAFIRFEGRGGFTEGHCPSCKRAANSSPFYGLLDPEDEFGVATICCKDCFGGELICEDCCMCNHAHNPLHMVECWNGTMFQPTTLIELGLRIQLGHLPGSQCTNPHPAPQGFTVIHTNGLHHVNIDYCECDNAGSAGFRHQQLLRRGFFPATHIEPHSCGTFTVLAHFHMLNLQGKITGYDYYSGLEKLTDNAGLSKIKDCYKAFMRMVREWQHLKMLKRAGRAHFLSGIKGTKSGELALICPACPHPNINLPKDWKDRPPEERFLYTLFLAIDACFRLKRRLVSSEKKDPGLGTGWAFFVEDKAYRKYLLTVTDQNEISSCTSLSALDHANSKFSAGYATTGAGETCRKAKGGYANMDYIFASVLGHHDPDLHKVVSYDIVCQWIKHLLEQLSKLPPAVKPSTVGSFEVVIPKLHVHSHNPPCPTDYSLNYLEGAGHMDGEGFERVHSMSGPVCASTKQMGPGYRHDGMDAQWLFWNWQKIVGMGLSLHKKLFNAHLEAQDHQERFDHFSNLQLKDVPEWEWMVQAWEKDHTQPNPYTITKSGNVTEADIKLALATQEAELVAKGVPALHDKVSASAFIVAGLGLQDQQQRVIFHVKHTNIWTPTRKADLLDQCTRLHRQLSRFRAIQTIYMPPATITDSNASATDSTPAPTTDSTPAPKRKRGETPDNDNTPNKPNPIELQPLLLPSELPVSLRSACHPGLDEIERMMRDAQCRVSLGHIRTHLYMKSGLTTYKQRHARHQKGNTRARKTIDDNDAKIKVFQDRYNTARNALIALGANEDELEWKEVKDADLRCLEDEEMDERREERKKKQAEKLAKKAKDNALTGPGPGEGHQKLSWIWEGAGRDPDTSTGLNEALRVQWAKSRARSRRWNKEVLLLKEEMRRVLAYFDYKAAWWVKRGDGENREVSPELAEGLRTYAEDQAQLQRSLACKFETKWEVIRQDGITAEQLEGLATVVQEDDELDRAGTGSEEEEDDSDEENNADMSDDDTAGNDYS</sequence>
<gene>
    <name evidence="3" type="ORF">PILCRDRAFT_15195</name>
</gene>
<feature type="region of interest" description="Disordered" evidence="1">
    <location>
        <begin position="981"/>
        <end position="1025"/>
    </location>
</feature>
<organism evidence="3 4">
    <name type="scientific">Piloderma croceum (strain F 1598)</name>
    <dbReference type="NCBI Taxonomy" id="765440"/>
    <lineage>
        <taxon>Eukaryota</taxon>
        <taxon>Fungi</taxon>
        <taxon>Dikarya</taxon>
        <taxon>Basidiomycota</taxon>
        <taxon>Agaricomycotina</taxon>
        <taxon>Agaricomycetes</taxon>
        <taxon>Agaricomycetidae</taxon>
        <taxon>Atheliales</taxon>
        <taxon>Atheliaceae</taxon>
        <taxon>Piloderma</taxon>
    </lineage>
</organism>
<dbReference type="AlphaFoldDB" id="A0A0C3ELI6"/>
<dbReference type="PANTHER" id="PTHR33096">
    <property type="entry name" value="CXC2 DOMAIN-CONTAINING PROTEIN"/>
    <property type="match status" value="1"/>
</dbReference>
<evidence type="ECO:0000313" key="3">
    <source>
        <dbReference type="EMBL" id="KIM73450.1"/>
    </source>
</evidence>
<dbReference type="OrthoDB" id="3192989at2759"/>
<dbReference type="PANTHER" id="PTHR33096:SF1">
    <property type="entry name" value="CXC1-LIKE CYSTEINE CLUSTER ASSOCIATED WITH KDZ TRANSPOSASES DOMAIN-CONTAINING PROTEIN"/>
    <property type="match status" value="1"/>
</dbReference>
<feature type="region of interest" description="Disordered" evidence="1">
    <location>
        <begin position="827"/>
        <end position="864"/>
    </location>
</feature>
<feature type="compositionally biased region" description="Acidic residues" evidence="1">
    <location>
        <begin position="999"/>
        <end position="1025"/>
    </location>
</feature>
<dbReference type="Proteomes" id="UP000054166">
    <property type="component" value="Unassembled WGS sequence"/>
</dbReference>
<protein>
    <recommendedName>
        <fullName evidence="2">CxC2-like cysteine cluster KDZ transposase-associated domain-containing protein</fullName>
    </recommendedName>
</protein>
<keyword evidence="4" id="KW-1185">Reference proteome</keyword>
<feature type="compositionally biased region" description="Basic and acidic residues" evidence="1">
    <location>
        <begin position="841"/>
        <end position="850"/>
    </location>
</feature>
<dbReference type="Pfam" id="PF18803">
    <property type="entry name" value="CxC2"/>
    <property type="match status" value="1"/>
</dbReference>
<dbReference type="STRING" id="765440.A0A0C3ELI6"/>
<reference evidence="3 4" key="1">
    <citation type="submission" date="2014-04" db="EMBL/GenBank/DDBJ databases">
        <authorList>
            <consortium name="DOE Joint Genome Institute"/>
            <person name="Kuo A."/>
            <person name="Tarkka M."/>
            <person name="Buscot F."/>
            <person name="Kohler A."/>
            <person name="Nagy L.G."/>
            <person name="Floudas D."/>
            <person name="Copeland A."/>
            <person name="Barry K.W."/>
            <person name="Cichocki N."/>
            <person name="Veneault-Fourrey C."/>
            <person name="LaButti K."/>
            <person name="Lindquist E.A."/>
            <person name="Lipzen A."/>
            <person name="Lundell T."/>
            <person name="Morin E."/>
            <person name="Murat C."/>
            <person name="Sun H."/>
            <person name="Tunlid A."/>
            <person name="Henrissat B."/>
            <person name="Grigoriev I.V."/>
            <person name="Hibbett D.S."/>
            <person name="Martin F."/>
            <person name="Nordberg H.P."/>
            <person name="Cantor M.N."/>
            <person name="Hua S.X."/>
        </authorList>
    </citation>
    <scope>NUCLEOTIDE SEQUENCE [LARGE SCALE GENOMIC DNA]</scope>
    <source>
        <strain evidence="3 4">F 1598</strain>
    </source>
</reference>
<evidence type="ECO:0000313" key="4">
    <source>
        <dbReference type="Proteomes" id="UP000054166"/>
    </source>
</evidence>
<dbReference type="Pfam" id="PF18758">
    <property type="entry name" value="KDZ"/>
    <property type="match status" value="1"/>
</dbReference>
<dbReference type="InterPro" id="IPR040521">
    <property type="entry name" value="KDZ"/>
</dbReference>
<reference evidence="4" key="2">
    <citation type="submission" date="2015-01" db="EMBL/GenBank/DDBJ databases">
        <title>Evolutionary Origins and Diversification of the Mycorrhizal Mutualists.</title>
        <authorList>
            <consortium name="DOE Joint Genome Institute"/>
            <consortium name="Mycorrhizal Genomics Consortium"/>
            <person name="Kohler A."/>
            <person name="Kuo A."/>
            <person name="Nagy L.G."/>
            <person name="Floudas D."/>
            <person name="Copeland A."/>
            <person name="Barry K.W."/>
            <person name="Cichocki N."/>
            <person name="Veneault-Fourrey C."/>
            <person name="LaButti K."/>
            <person name="Lindquist E.A."/>
            <person name="Lipzen A."/>
            <person name="Lundell T."/>
            <person name="Morin E."/>
            <person name="Murat C."/>
            <person name="Riley R."/>
            <person name="Ohm R."/>
            <person name="Sun H."/>
            <person name="Tunlid A."/>
            <person name="Henrissat B."/>
            <person name="Grigoriev I.V."/>
            <person name="Hibbett D.S."/>
            <person name="Martin F."/>
        </authorList>
    </citation>
    <scope>NUCLEOTIDE SEQUENCE [LARGE SCALE GENOMIC DNA]</scope>
    <source>
        <strain evidence="4">F 1598</strain>
    </source>
</reference>
<evidence type="ECO:0000259" key="2">
    <source>
        <dbReference type="Pfam" id="PF18803"/>
    </source>
</evidence>
<dbReference type="InterPro" id="IPR041457">
    <property type="entry name" value="CxC2_KDZ-assoc"/>
</dbReference>
<dbReference type="EMBL" id="KN833081">
    <property type="protein sequence ID" value="KIM73450.1"/>
    <property type="molecule type" value="Genomic_DNA"/>
</dbReference>
<name>A0A0C3ELI6_PILCF</name>
<feature type="domain" description="CxC2-like cysteine cluster KDZ transposase-associated" evidence="2">
    <location>
        <begin position="112"/>
        <end position="221"/>
    </location>
</feature>
<feature type="compositionally biased region" description="Low complexity" evidence="1">
    <location>
        <begin position="666"/>
        <end position="686"/>
    </location>
</feature>
<feature type="region of interest" description="Disordered" evidence="1">
    <location>
        <begin position="665"/>
        <end position="709"/>
    </location>
</feature>
<dbReference type="HOGENOM" id="CLU_003703_13_0_1"/>
<evidence type="ECO:0000256" key="1">
    <source>
        <dbReference type="SAM" id="MobiDB-lite"/>
    </source>
</evidence>
<proteinExistence type="predicted"/>
<feature type="compositionally biased region" description="Low complexity" evidence="1">
    <location>
        <begin position="697"/>
        <end position="709"/>
    </location>
</feature>
<accession>A0A0C3ELI6</accession>